<gene>
    <name evidence="2" type="ORF">GDO78_022856</name>
</gene>
<comment type="caution">
    <text evidence="2">The sequence shown here is derived from an EMBL/GenBank/DDBJ whole genome shotgun (WGS) entry which is preliminary data.</text>
</comment>
<accession>A0A8J6EFZ7</accession>
<organism evidence="2 3">
    <name type="scientific">Eleutherodactylus coqui</name>
    <name type="common">Puerto Rican coqui</name>
    <dbReference type="NCBI Taxonomy" id="57060"/>
    <lineage>
        <taxon>Eukaryota</taxon>
        <taxon>Metazoa</taxon>
        <taxon>Chordata</taxon>
        <taxon>Craniata</taxon>
        <taxon>Vertebrata</taxon>
        <taxon>Euteleostomi</taxon>
        <taxon>Amphibia</taxon>
        <taxon>Batrachia</taxon>
        <taxon>Anura</taxon>
        <taxon>Neobatrachia</taxon>
        <taxon>Hyloidea</taxon>
        <taxon>Eleutherodactylidae</taxon>
        <taxon>Eleutherodactylinae</taxon>
        <taxon>Eleutherodactylus</taxon>
        <taxon>Eleutherodactylus</taxon>
    </lineage>
</organism>
<keyword evidence="3" id="KW-1185">Reference proteome</keyword>
<dbReference type="EMBL" id="WNTK01000903">
    <property type="protein sequence ID" value="KAG9468385.1"/>
    <property type="molecule type" value="Genomic_DNA"/>
</dbReference>
<feature type="region of interest" description="Disordered" evidence="1">
    <location>
        <begin position="1"/>
        <end position="34"/>
    </location>
</feature>
<evidence type="ECO:0000313" key="2">
    <source>
        <dbReference type="EMBL" id="KAG9468385.1"/>
    </source>
</evidence>
<proteinExistence type="predicted"/>
<name>A0A8J6EFZ7_ELECQ</name>
<sequence length="89" mass="9862">MLDSRAPAAKTEELDSKSPLQTYNGKNGPKRSCPPVTRRAAAFCRQPHVELPAFHPVDALKARSRHTLLFGKMRRVLNATLVVTGGRRL</sequence>
<dbReference type="AlphaFoldDB" id="A0A8J6EFZ7"/>
<evidence type="ECO:0000313" key="3">
    <source>
        <dbReference type="Proteomes" id="UP000770717"/>
    </source>
</evidence>
<reference evidence="2" key="1">
    <citation type="thesis" date="2020" institute="ProQuest LLC" country="789 East Eisenhower Parkway, Ann Arbor, MI, USA">
        <title>Comparative Genomics and Chromosome Evolution.</title>
        <authorList>
            <person name="Mudd A.B."/>
        </authorList>
    </citation>
    <scope>NUCLEOTIDE SEQUENCE</scope>
    <source>
        <strain evidence="2">HN-11 Male</strain>
        <tissue evidence="2">Kidney and liver</tissue>
    </source>
</reference>
<dbReference type="Proteomes" id="UP000770717">
    <property type="component" value="Unassembled WGS sequence"/>
</dbReference>
<evidence type="ECO:0000256" key="1">
    <source>
        <dbReference type="SAM" id="MobiDB-lite"/>
    </source>
</evidence>
<protein>
    <submittedName>
        <fullName evidence="2">Uncharacterized protein</fullName>
    </submittedName>
</protein>